<proteinExistence type="inferred from homology"/>
<comment type="subcellular location">
    <subcellularLocation>
        <location evidence="2">Golgi apparatus</location>
        <location evidence="2">cis-Golgi network membrane</location>
        <topology evidence="2">Multi-pass membrane protein</topology>
    </subcellularLocation>
</comment>
<dbReference type="Proteomes" id="UP000001997">
    <property type="component" value="Unassembled WGS sequence"/>
</dbReference>
<feature type="transmembrane region" description="Helical" evidence="13">
    <location>
        <begin position="121"/>
        <end position="142"/>
    </location>
</feature>
<keyword evidence="16" id="KW-1185">Reference proteome</keyword>
<feature type="transmembrane region" description="Helical" evidence="13">
    <location>
        <begin position="49"/>
        <end position="77"/>
    </location>
</feature>
<evidence type="ECO:0000256" key="12">
    <source>
        <dbReference type="ARBA" id="ARBA00042081"/>
    </source>
</evidence>
<keyword evidence="6 13" id="KW-0812">Transmembrane</keyword>
<evidence type="ECO:0000313" key="15">
    <source>
        <dbReference type="EMBL" id="EDK40578.2"/>
    </source>
</evidence>
<dbReference type="OMA" id="NTYPIVH"/>
<dbReference type="FunCoup" id="A5DN25">
    <property type="interactions" value="73"/>
</dbReference>
<evidence type="ECO:0000256" key="5">
    <source>
        <dbReference type="ARBA" id="ARBA00022670"/>
    </source>
</evidence>
<dbReference type="GO" id="GO:0006508">
    <property type="term" value="P:proteolysis"/>
    <property type="evidence" value="ECO:0007669"/>
    <property type="project" value="UniProtKB-KW"/>
</dbReference>
<sequence length="291" mass="32353">MHSPLYHVTSPILQLFKSTSITHMDFRQFPENFRSVDRLQPALTVGLPVFTFVLVLIDFVTGNAVSNAFALYAGAIFKLELNRISMYPLAHTGIFHWFVNVISLSPLLARFEKVHGTVYTGITLNLLAVSTALIYSLLAGIISPSTRVEGLSAICFSFLEFYALKEQSYYPIAFQWGDRYRLPTKYSAFVVLIITFILVPNSSLLGHLAGIGSGYLLAENYLKILYPPRKVILFIEDKLESLIAKLSPIVVYYREDSAADTRTVAYVPLFGSDAEASSARFESSGHVLGTS</sequence>
<feature type="transmembrane region" description="Helical" evidence="13">
    <location>
        <begin position="189"/>
        <end position="218"/>
    </location>
</feature>
<dbReference type="eggNOG" id="KOG2632">
    <property type="taxonomic scope" value="Eukaryota"/>
</dbReference>
<dbReference type="Pfam" id="PF01694">
    <property type="entry name" value="Rhomboid"/>
    <property type="match status" value="1"/>
</dbReference>
<dbReference type="EC" id="3.4.21.105" evidence="4"/>
<reference evidence="15 16" key="1">
    <citation type="journal article" date="2009" name="Nature">
        <title>Evolution of pathogenicity and sexual reproduction in eight Candida genomes.</title>
        <authorList>
            <person name="Butler G."/>
            <person name="Rasmussen M.D."/>
            <person name="Lin M.F."/>
            <person name="Santos M.A."/>
            <person name="Sakthikumar S."/>
            <person name="Munro C.A."/>
            <person name="Rheinbay E."/>
            <person name="Grabherr M."/>
            <person name="Forche A."/>
            <person name="Reedy J.L."/>
            <person name="Agrafioti I."/>
            <person name="Arnaud M.B."/>
            <person name="Bates S."/>
            <person name="Brown A.J."/>
            <person name="Brunke S."/>
            <person name="Costanzo M.C."/>
            <person name="Fitzpatrick D.A."/>
            <person name="de Groot P.W."/>
            <person name="Harris D."/>
            <person name="Hoyer L.L."/>
            <person name="Hube B."/>
            <person name="Klis F.M."/>
            <person name="Kodira C."/>
            <person name="Lennard N."/>
            <person name="Logue M.E."/>
            <person name="Martin R."/>
            <person name="Neiman A.M."/>
            <person name="Nikolaou E."/>
            <person name="Quail M.A."/>
            <person name="Quinn J."/>
            <person name="Santos M.C."/>
            <person name="Schmitzberger F.F."/>
            <person name="Sherlock G."/>
            <person name="Shah P."/>
            <person name="Silverstein K.A."/>
            <person name="Skrzypek M.S."/>
            <person name="Soll D."/>
            <person name="Staggs R."/>
            <person name="Stansfield I."/>
            <person name="Stumpf M.P."/>
            <person name="Sudbery P.E."/>
            <person name="Srikantha T."/>
            <person name="Zeng Q."/>
            <person name="Berman J."/>
            <person name="Berriman M."/>
            <person name="Heitman J."/>
            <person name="Gow N.A."/>
            <person name="Lorenz M.C."/>
            <person name="Birren B.W."/>
            <person name="Kellis M."/>
            <person name="Cuomo C.A."/>
        </authorList>
    </citation>
    <scope>NUCLEOTIDE SEQUENCE [LARGE SCALE GENOMIC DNA]</scope>
    <source>
        <strain evidence="16">ATCC 6260 / CBS 566 / DSM 6381 / JCM 1539 / NBRC 10279 / NRRL Y-324</strain>
    </source>
</reference>
<dbReference type="VEuPathDB" id="FungiDB:PGUG_04676"/>
<evidence type="ECO:0000256" key="6">
    <source>
        <dbReference type="ARBA" id="ARBA00022692"/>
    </source>
</evidence>
<dbReference type="GO" id="GO:0005794">
    <property type="term" value="C:Golgi apparatus"/>
    <property type="evidence" value="ECO:0007669"/>
    <property type="project" value="UniProtKB-SubCell"/>
</dbReference>
<dbReference type="OrthoDB" id="10257275at2759"/>
<keyword evidence="7" id="KW-0378">Hydrolase</keyword>
<dbReference type="RefSeq" id="XP_001482721.2">
    <property type="nucleotide sequence ID" value="XM_001482671.1"/>
</dbReference>
<comment type="similarity">
    <text evidence="3">Belongs to the peptidase S54 family.</text>
</comment>
<protein>
    <recommendedName>
        <fullName evidence="11">Rhomboid-type serine protease 2</fullName>
        <ecNumber evidence="4">3.4.21.105</ecNumber>
    </recommendedName>
    <alternativeName>
        <fullName evidence="12">Rhomboid protein 2</fullName>
    </alternativeName>
</protein>
<dbReference type="PANTHER" id="PTHR43066">
    <property type="entry name" value="RHOMBOID-RELATED PROTEIN"/>
    <property type="match status" value="1"/>
</dbReference>
<evidence type="ECO:0000256" key="1">
    <source>
        <dbReference type="ARBA" id="ARBA00000156"/>
    </source>
</evidence>
<dbReference type="AlphaFoldDB" id="A5DN25"/>
<evidence type="ECO:0000313" key="16">
    <source>
        <dbReference type="Proteomes" id="UP000001997"/>
    </source>
</evidence>
<dbReference type="PANTHER" id="PTHR43066:SF1">
    <property type="entry name" value="RHOMBOID PROTEIN 2"/>
    <property type="match status" value="1"/>
</dbReference>
<comment type="catalytic activity">
    <reaction evidence="1">
        <text>Cleaves type-1 transmembrane domains using a catalytic dyad composed of serine and histidine that are contributed by different transmembrane domains.</text>
        <dbReference type="EC" id="3.4.21.105"/>
    </reaction>
</comment>
<feature type="domain" description="Peptidase S54 rhomboid" evidence="14">
    <location>
        <begin position="80"/>
        <end position="218"/>
    </location>
</feature>
<evidence type="ECO:0000256" key="3">
    <source>
        <dbReference type="ARBA" id="ARBA00009045"/>
    </source>
</evidence>
<dbReference type="GeneID" id="5124738"/>
<dbReference type="GO" id="GO:0016020">
    <property type="term" value="C:membrane"/>
    <property type="evidence" value="ECO:0007669"/>
    <property type="project" value="InterPro"/>
</dbReference>
<gene>
    <name evidence="15" type="ORF">PGUG_04676</name>
</gene>
<dbReference type="InterPro" id="IPR035952">
    <property type="entry name" value="Rhomboid-like_sf"/>
</dbReference>
<dbReference type="InParanoid" id="A5DN25"/>
<dbReference type="GO" id="GO:0004252">
    <property type="term" value="F:serine-type endopeptidase activity"/>
    <property type="evidence" value="ECO:0007669"/>
    <property type="project" value="InterPro"/>
</dbReference>
<dbReference type="SUPFAM" id="SSF144091">
    <property type="entry name" value="Rhomboid-like"/>
    <property type="match status" value="1"/>
</dbReference>
<keyword evidence="5" id="KW-0645">Protease</keyword>
<dbReference type="EMBL" id="CH408160">
    <property type="protein sequence ID" value="EDK40578.2"/>
    <property type="molecule type" value="Genomic_DNA"/>
</dbReference>
<dbReference type="InterPro" id="IPR022764">
    <property type="entry name" value="Peptidase_S54_rhomboid_dom"/>
</dbReference>
<evidence type="ECO:0000256" key="2">
    <source>
        <dbReference type="ARBA" id="ARBA00004257"/>
    </source>
</evidence>
<keyword evidence="9 13" id="KW-0472">Membrane</keyword>
<name>A5DN25_PICGU</name>
<evidence type="ECO:0000256" key="10">
    <source>
        <dbReference type="ARBA" id="ARBA00037147"/>
    </source>
</evidence>
<keyword evidence="8 13" id="KW-1133">Transmembrane helix</keyword>
<feature type="transmembrane region" description="Helical" evidence="13">
    <location>
        <begin position="89"/>
        <end position="109"/>
    </location>
</feature>
<evidence type="ECO:0000256" key="9">
    <source>
        <dbReference type="ARBA" id="ARBA00023136"/>
    </source>
</evidence>
<accession>A5DN25</accession>
<dbReference type="KEGG" id="pgu:PGUG_04676"/>
<evidence type="ECO:0000259" key="14">
    <source>
        <dbReference type="Pfam" id="PF01694"/>
    </source>
</evidence>
<evidence type="ECO:0000256" key="4">
    <source>
        <dbReference type="ARBA" id="ARBA00013039"/>
    </source>
</evidence>
<evidence type="ECO:0000256" key="7">
    <source>
        <dbReference type="ARBA" id="ARBA00022801"/>
    </source>
</evidence>
<evidence type="ECO:0000256" key="8">
    <source>
        <dbReference type="ARBA" id="ARBA00022989"/>
    </source>
</evidence>
<dbReference type="STRING" id="294746.A5DN25"/>
<organism evidence="15 16">
    <name type="scientific">Meyerozyma guilliermondii (strain ATCC 6260 / CBS 566 / DSM 6381 / JCM 1539 / NBRC 10279 / NRRL Y-324)</name>
    <name type="common">Yeast</name>
    <name type="synonym">Candida guilliermondii</name>
    <dbReference type="NCBI Taxonomy" id="294746"/>
    <lineage>
        <taxon>Eukaryota</taxon>
        <taxon>Fungi</taxon>
        <taxon>Dikarya</taxon>
        <taxon>Ascomycota</taxon>
        <taxon>Saccharomycotina</taxon>
        <taxon>Pichiomycetes</taxon>
        <taxon>Debaryomycetaceae</taxon>
        <taxon>Meyerozyma</taxon>
    </lineage>
</organism>
<evidence type="ECO:0000256" key="13">
    <source>
        <dbReference type="SAM" id="Phobius"/>
    </source>
</evidence>
<dbReference type="Gene3D" id="1.20.1540.10">
    <property type="entry name" value="Rhomboid-like"/>
    <property type="match status" value="1"/>
</dbReference>
<evidence type="ECO:0000256" key="11">
    <source>
        <dbReference type="ARBA" id="ARBA00039804"/>
    </source>
</evidence>
<dbReference type="HOGENOM" id="CLU_071084_0_0_1"/>
<comment type="function">
    <text evidence="10">Probable rhomboid-type serine protease that catalyzes intramembrane proteolysis.</text>
</comment>